<keyword evidence="3" id="KW-1185">Reference proteome</keyword>
<feature type="transmembrane region" description="Helical" evidence="1">
    <location>
        <begin position="20"/>
        <end position="39"/>
    </location>
</feature>
<evidence type="ECO:0000313" key="3">
    <source>
        <dbReference type="Proteomes" id="UP001324115"/>
    </source>
</evidence>
<keyword evidence="1" id="KW-0472">Membrane</keyword>
<organism evidence="2 3">
    <name type="scientific">Quercus rubra</name>
    <name type="common">Northern red oak</name>
    <name type="synonym">Quercus borealis</name>
    <dbReference type="NCBI Taxonomy" id="3512"/>
    <lineage>
        <taxon>Eukaryota</taxon>
        <taxon>Viridiplantae</taxon>
        <taxon>Streptophyta</taxon>
        <taxon>Embryophyta</taxon>
        <taxon>Tracheophyta</taxon>
        <taxon>Spermatophyta</taxon>
        <taxon>Magnoliopsida</taxon>
        <taxon>eudicotyledons</taxon>
        <taxon>Gunneridae</taxon>
        <taxon>Pentapetalae</taxon>
        <taxon>rosids</taxon>
        <taxon>fabids</taxon>
        <taxon>Fagales</taxon>
        <taxon>Fagaceae</taxon>
        <taxon>Quercus</taxon>
    </lineage>
</organism>
<comment type="caution">
    <text evidence="2">The sequence shown here is derived from an EMBL/GenBank/DDBJ whole genome shotgun (WGS) entry which is preliminary data.</text>
</comment>
<evidence type="ECO:0000313" key="2">
    <source>
        <dbReference type="EMBL" id="KAK4562416.1"/>
    </source>
</evidence>
<reference evidence="2 3" key="1">
    <citation type="journal article" date="2023" name="G3 (Bethesda)">
        <title>A haplotype-resolved chromosome-scale genome for Quercus rubra L. provides insights into the genetics of adaptive traits for red oak species.</title>
        <authorList>
            <person name="Kapoor B."/>
            <person name="Jenkins J."/>
            <person name="Schmutz J."/>
            <person name="Zhebentyayeva T."/>
            <person name="Kuelheim C."/>
            <person name="Coggeshall M."/>
            <person name="Heim C."/>
            <person name="Lasky J.R."/>
            <person name="Leites L."/>
            <person name="Islam-Faridi N."/>
            <person name="Romero-Severson J."/>
            <person name="DeLeo V.L."/>
            <person name="Lucas S.M."/>
            <person name="Lazic D."/>
            <person name="Gailing O."/>
            <person name="Carlson J."/>
            <person name="Staton M."/>
        </authorList>
    </citation>
    <scope>NUCLEOTIDE SEQUENCE [LARGE SCALE GENOMIC DNA]</scope>
    <source>
        <strain evidence="2">Pseudo-F2</strain>
    </source>
</reference>
<dbReference type="AlphaFoldDB" id="A0AAN7IA30"/>
<name>A0AAN7IA30_QUERU</name>
<gene>
    <name evidence="2" type="ORF">RGQ29_005054</name>
</gene>
<keyword evidence="1" id="KW-0812">Transmembrane</keyword>
<feature type="transmembrane region" description="Helical" evidence="1">
    <location>
        <begin position="51"/>
        <end position="73"/>
    </location>
</feature>
<keyword evidence="1" id="KW-1133">Transmembrane helix</keyword>
<evidence type="ECO:0000256" key="1">
    <source>
        <dbReference type="SAM" id="Phobius"/>
    </source>
</evidence>
<accession>A0AAN7IA30</accession>
<dbReference type="Proteomes" id="UP001324115">
    <property type="component" value="Unassembled WGS sequence"/>
</dbReference>
<sequence length="119" mass="13096">MGCHRSCCRPTPACDGLTKILPFLVVILILLGIPKLFIYERPVVVEPPKETINWGLILLPLLLLAIVLCLSLTRSPDSECCSMPPTPPPRPPCKQPPRPPCKRCHHCSCKGCVPWGVAH</sequence>
<proteinExistence type="predicted"/>
<dbReference type="EMBL" id="JAXUIC010000011">
    <property type="protein sequence ID" value="KAK4562416.1"/>
    <property type="molecule type" value="Genomic_DNA"/>
</dbReference>
<protein>
    <submittedName>
        <fullName evidence="2">Uncharacterized protein</fullName>
    </submittedName>
</protein>